<dbReference type="Proteomes" id="UP000314011">
    <property type="component" value="Unassembled WGS sequence"/>
</dbReference>
<dbReference type="AlphaFoldDB" id="A0A5C5GA17"/>
<sequence>MLRFPTGAGTRRCLSGWTGMNAIDQITRQSFARLPRPMTDNGAPRRTGVEIEFSGLTEAKAAEVARDLAGGEVRDAGPNAVTLEGSRLGDLKVYLDTAFRDRTGRLATAALDLARSVVPVEIVTAPLAEDQLPLLETLVQALADAGAEGSRDGLFYGFGLHLNPEVTSLDPQDLGRVMTAYALIEDWLRLADPIDPSRRVLPFSDPYPRAYLDDLAATEHFDTDTLFDLYLRHNATRNRGLDVLPILGELDKDRLESALHGLGAVSSRPTWHYRLPDCRIGRPEWTIAYEWNRWVTVERLANDTGRLERLKSDWRQHRSELLKLRSDWRQHVTGFLADEGLLP</sequence>
<dbReference type="Pfam" id="PF12224">
    <property type="entry name" value="Amidoligase_2"/>
    <property type="match status" value="1"/>
</dbReference>
<name>A0A5C5GA17_9RHOB</name>
<comment type="caution">
    <text evidence="1">The sequence shown here is derived from an EMBL/GenBank/DDBJ whole genome shotgun (WGS) entry which is preliminary data.</text>
</comment>
<dbReference type="OrthoDB" id="5597599at2"/>
<reference evidence="1 2" key="1">
    <citation type="submission" date="2019-06" db="EMBL/GenBank/DDBJ databases">
        <title>Genome of new Rhodobacteraceae sp. SM1903.</title>
        <authorList>
            <person name="Ren X."/>
        </authorList>
    </citation>
    <scope>NUCLEOTIDE SEQUENCE [LARGE SCALE GENOMIC DNA]</scope>
    <source>
        <strain evidence="1 2">SM1903</strain>
    </source>
</reference>
<evidence type="ECO:0000313" key="2">
    <source>
        <dbReference type="Proteomes" id="UP000314011"/>
    </source>
</evidence>
<protein>
    <recommendedName>
        <fullName evidence="3">Amidoligase enzyme</fullName>
    </recommendedName>
</protein>
<gene>
    <name evidence="1" type="ORF">FHY64_16305</name>
</gene>
<proteinExistence type="predicted"/>
<evidence type="ECO:0008006" key="3">
    <source>
        <dbReference type="Google" id="ProtNLM"/>
    </source>
</evidence>
<dbReference type="InterPro" id="IPR022025">
    <property type="entry name" value="Amidoligase_2"/>
</dbReference>
<dbReference type="EMBL" id="VFFF01000002">
    <property type="protein sequence ID" value="TNY31566.1"/>
    <property type="molecule type" value="Genomic_DNA"/>
</dbReference>
<accession>A0A5C5GA17</accession>
<keyword evidence="2" id="KW-1185">Reference proteome</keyword>
<organism evidence="1 2">
    <name type="scientific">Pelagovum pacificum</name>
    <dbReference type="NCBI Taxonomy" id="2588711"/>
    <lineage>
        <taxon>Bacteria</taxon>
        <taxon>Pseudomonadati</taxon>
        <taxon>Pseudomonadota</taxon>
        <taxon>Alphaproteobacteria</taxon>
        <taxon>Rhodobacterales</taxon>
        <taxon>Paracoccaceae</taxon>
        <taxon>Pelagovum</taxon>
    </lineage>
</organism>
<evidence type="ECO:0000313" key="1">
    <source>
        <dbReference type="EMBL" id="TNY31566.1"/>
    </source>
</evidence>